<feature type="transmembrane region" description="Helical" evidence="1">
    <location>
        <begin position="193"/>
        <end position="212"/>
    </location>
</feature>
<dbReference type="RefSeq" id="WP_323299044.1">
    <property type="nucleotide sequence ID" value="NZ_JAYFUM010000035.1"/>
</dbReference>
<evidence type="ECO:0000313" key="3">
    <source>
        <dbReference type="Proteomes" id="UP001302949"/>
    </source>
</evidence>
<name>A0ABU5QGA0_9BACT</name>
<protein>
    <submittedName>
        <fullName evidence="2">Uncharacterized protein</fullName>
    </submittedName>
</protein>
<reference evidence="2 3" key="1">
    <citation type="submission" date="2023-12" db="EMBL/GenBank/DDBJ databases">
        <title>Novel species of the genus Arcicella isolated from rivers.</title>
        <authorList>
            <person name="Lu H."/>
        </authorList>
    </citation>
    <scope>NUCLEOTIDE SEQUENCE [LARGE SCALE GENOMIC DNA]</scope>
    <source>
        <strain evidence="2 3">KCTC 23307</strain>
    </source>
</reference>
<proteinExistence type="predicted"/>
<feature type="transmembrane region" description="Helical" evidence="1">
    <location>
        <begin position="249"/>
        <end position="266"/>
    </location>
</feature>
<keyword evidence="3" id="KW-1185">Reference proteome</keyword>
<gene>
    <name evidence="2" type="ORF">VB248_22225</name>
</gene>
<dbReference type="Proteomes" id="UP001302949">
    <property type="component" value="Unassembled WGS sequence"/>
</dbReference>
<organism evidence="2 3">
    <name type="scientific">Arcicella rigui</name>
    <dbReference type="NCBI Taxonomy" id="797020"/>
    <lineage>
        <taxon>Bacteria</taxon>
        <taxon>Pseudomonadati</taxon>
        <taxon>Bacteroidota</taxon>
        <taxon>Cytophagia</taxon>
        <taxon>Cytophagales</taxon>
        <taxon>Flectobacillaceae</taxon>
        <taxon>Arcicella</taxon>
    </lineage>
</organism>
<feature type="transmembrane region" description="Helical" evidence="1">
    <location>
        <begin position="20"/>
        <end position="49"/>
    </location>
</feature>
<keyword evidence="1" id="KW-0812">Transmembrane</keyword>
<comment type="caution">
    <text evidence="2">The sequence shown here is derived from an EMBL/GenBank/DDBJ whole genome shotgun (WGS) entry which is preliminary data.</text>
</comment>
<keyword evidence="1" id="KW-1133">Transmembrane helix</keyword>
<accession>A0ABU5QGA0</accession>
<sequence>MNLAPKWMLKEKFESLENNFSWIIPLTKLSGLVLSSGLAFLLISGVTILRKDRFIENKNAIYGLKFNSQMKEFGFQDTMKIIAINGKEPERVSDILSHIFLEDGNIEVSVVKNGIKSKILLNDDDKHSLMGSLETPVIAPIMYDSKGENKIIITTKNYGISEVLYRFGYFWNKAWSLIQLNPVLRGPFGIKKVSIFSSPKFYFSGLLLTLTFTGVLNLLLLPGFSVGNFIISVIETLRKKLYGKKSKRLIEWILISFTTVWLLIIVE</sequence>
<dbReference type="EMBL" id="JAYFUM010000035">
    <property type="protein sequence ID" value="MEA5141890.1"/>
    <property type="molecule type" value="Genomic_DNA"/>
</dbReference>
<evidence type="ECO:0000313" key="2">
    <source>
        <dbReference type="EMBL" id="MEA5141890.1"/>
    </source>
</evidence>
<evidence type="ECO:0000256" key="1">
    <source>
        <dbReference type="SAM" id="Phobius"/>
    </source>
</evidence>
<keyword evidence="1" id="KW-0472">Membrane</keyword>